<reference evidence="2 3" key="1">
    <citation type="submission" date="2021-03" db="EMBL/GenBank/DDBJ databases">
        <title>Lysobacter sp. nov. isolated from soil of gangwondo yeongwol, south Korea.</title>
        <authorList>
            <person name="Kim K.R."/>
            <person name="Kim K.H."/>
            <person name="Jeon C.O."/>
        </authorList>
    </citation>
    <scope>NUCLEOTIDE SEQUENCE [LARGE SCALE GENOMIC DNA]</scope>
    <source>
        <strain evidence="2 3">R19</strain>
    </source>
</reference>
<evidence type="ECO:0008006" key="4">
    <source>
        <dbReference type="Google" id="ProtNLM"/>
    </source>
</evidence>
<sequence>MPHPLLTAAFSTLLLLAGPALAAKESSPEARQAISQSTGAVLRGDSRNALAVLRAVPVEAFDDTDAAYRACMIERFDRSSPPPPSAAIEDPFVRDVLAAYQQYWWRALAAPAGRTALEADLFERLRTLLGEHGRTAKDFDALEAPLQAQLQAHGYHALLGLTAPLRELMLWRTQTTRQYPVALPEGVQSVNAQLLDDFASLGWSAYGRCERGSNGGWATQEAVFAVVPSYKEGLDSEAFRVVFLAHEAQHFADKRRFGSLENWELEYRAKLVELVYAGEALGRKRLQGFITAQGDDPGAPHPYANARLVRELTSRLGMAPDQAPLARLQAAARDALLDDSKARVAKMAGSGGA</sequence>
<keyword evidence="3" id="KW-1185">Reference proteome</keyword>
<feature type="chain" id="PRO_5037884776" description="DUF2268 domain-containing protein" evidence="1">
    <location>
        <begin position="23"/>
        <end position="353"/>
    </location>
</feature>
<evidence type="ECO:0000313" key="2">
    <source>
        <dbReference type="EMBL" id="QSX78680.1"/>
    </source>
</evidence>
<keyword evidence="1" id="KW-0732">Signal</keyword>
<gene>
    <name evidence="2" type="ORF">I8J32_001690</name>
</gene>
<dbReference type="EMBL" id="CP071518">
    <property type="protein sequence ID" value="QSX78680.1"/>
    <property type="molecule type" value="Genomic_DNA"/>
</dbReference>
<feature type="signal peptide" evidence="1">
    <location>
        <begin position="1"/>
        <end position="22"/>
    </location>
</feature>
<organism evidence="2 3">
    <name type="scientific">Agrilutibacter solisilvae</name>
    <dbReference type="NCBI Taxonomy" id="2763317"/>
    <lineage>
        <taxon>Bacteria</taxon>
        <taxon>Pseudomonadati</taxon>
        <taxon>Pseudomonadota</taxon>
        <taxon>Gammaproteobacteria</taxon>
        <taxon>Lysobacterales</taxon>
        <taxon>Lysobacteraceae</taxon>
        <taxon>Agrilutibacter</taxon>
    </lineage>
</organism>
<name>A0A974Y170_9GAMM</name>
<dbReference type="KEGG" id="lsf:I8J32_001690"/>
<dbReference type="RefSeq" id="WP_200614408.1">
    <property type="nucleotide sequence ID" value="NZ_CP071518.1"/>
</dbReference>
<dbReference type="AlphaFoldDB" id="A0A974Y170"/>
<dbReference type="Proteomes" id="UP000639274">
    <property type="component" value="Chromosome"/>
</dbReference>
<protein>
    <recommendedName>
        <fullName evidence="4">DUF2268 domain-containing protein</fullName>
    </recommendedName>
</protein>
<evidence type="ECO:0000256" key="1">
    <source>
        <dbReference type="SAM" id="SignalP"/>
    </source>
</evidence>
<accession>A0A974Y170</accession>
<proteinExistence type="predicted"/>
<evidence type="ECO:0000313" key="3">
    <source>
        <dbReference type="Proteomes" id="UP000639274"/>
    </source>
</evidence>